<keyword evidence="7" id="KW-0496">Mitochondrion</keyword>
<proteinExistence type="inferred from homology"/>
<keyword evidence="4" id="KW-0999">Mitochondrion inner membrane</keyword>
<evidence type="ECO:0008006" key="11">
    <source>
        <dbReference type="Google" id="ProtNLM"/>
    </source>
</evidence>
<comment type="subcellular location">
    <subcellularLocation>
        <location evidence="1">Mitochondrion inner membrane</location>
        <topology evidence="1">Peripheral membrane protein</topology>
    </subcellularLocation>
</comment>
<evidence type="ECO:0000313" key="9">
    <source>
        <dbReference type="EMBL" id="CAI0414302.1"/>
    </source>
</evidence>
<gene>
    <name evidence="9" type="ORF">LITE_LOCUS16239</name>
</gene>
<keyword evidence="10" id="KW-1185">Reference proteome</keyword>
<dbReference type="GO" id="GO:0005744">
    <property type="term" value="C:TIM23 mitochondrial import inner membrane translocase complex"/>
    <property type="evidence" value="ECO:0007669"/>
    <property type="project" value="InterPro"/>
</dbReference>
<name>A0AAV0JXV3_9ROSI</name>
<reference evidence="9" key="1">
    <citation type="submission" date="2022-08" db="EMBL/GenBank/DDBJ databases">
        <authorList>
            <person name="Gutierrez-Valencia J."/>
        </authorList>
    </citation>
    <scope>NUCLEOTIDE SEQUENCE</scope>
</reference>
<keyword evidence="6" id="KW-0811">Translocation</keyword>
<accession>A0AAV0JXV3</accession>
<evidence type="ECO:0000256" key="4">
    <source>
        <dbReference type="ARBA" id="ARBA00022792"/>
    </source>
</evidence>
<dbReference type="InterPro" id="IPR036869">
    <property type="entry name" value="J_dom_sf"/>
</dbReference>
<keyword evidence="8" id="KW-0472">Membrane</keyword>
<dbReference type="AlphaFoldDB" id="A0AAV0JXV3"/>
<evidence type="ECO:0000256" key="3">
    <source>
        <dbReference type="ARBA" id="ARBA00022448"/>
    </source>
</evidence>
<organism evidence="9 10">
    <name type="scientific">Linum tenue</name>
    <dbReference type="NCBI Taxonomy" id="586396"/>
    <lineage>
        <taxon>Eukaryota</taxon>
        <taxon>Viridiplantae</taxon>
        <taxon>Streptophyta</taxon>
        <taxon>Embryophyta</taxon>
        <taxon>Tracheophyta</taxon>
        <taxon>Spermatophyta</taxon>
        <taxon>Magnoliopsida</taxon>
        <taxon>eudicotyledons</taxon>
        <taxon>Gunneridae</taxon>
        <taxon>Pentapetalae</taxon>
        <taxon>rosids</taxon>
        <taxon>fabids</taxon>
        <taxon>Malpighiales</taxon>
        <taxon>Linaceae</taxon>
        <taxon>Linum</taxon>
    </lineage>
</organism>
<evidence type="ECO:0000256" key="2">
    <source>
        <dbReference type="ARBA" id="ARBA00008817"/>
    </source>
</evidence>
<dbReference type="PANTHER" id="PTHR12388:SF0">
    <property type="entry name" value="MITOCHONDRIAL IMPORT INNER MEMBRANE TRANSLOCASE SUBUNIT TIM16"/>
    <property type="match status" value="1"/>
</dbReference>
<evidence type="ECO:0000256" key="8">
    <source>
        <dbReference type="ARBA" id="ARBA00023136"/>
    </source>
</evidence>
<evidence type="ECO:0000256" key="5">
    <source>
        <dbReference type="ARBA" id="ARBA00022927"/>
    </source>
</evidence>
<dbReference type="Proteomes" id="UP001154282">
    <property type="component" value="Unassembled WGS sequence"/>
</dbReference>
<dbReference type="Gene3D" id="1.10.287.110">
    <property type="entry name" value="DnaJ domain"/>
    <property type="match status" value="1"/>
</dbReference>
<dbReference type="InterPro" id="IPR005341">
    <property type="entry name" value="Tim16"/>
</dbReference>
<evidence type="ECO:0000313" key="10">
    <source>
        <dbReference type="Proteomes" id="UP001154282"/>
    </source>
</evidence>
<sequence>MKKVSKAMSESEARQILVQKYDSLFENNAKNGSFYLQSKVFRAKECLESTVRKDGEKVMS</sequence>
<comment type="similarity">
    <text evidence="2">Belongs to the TIM16/PAM16 family.</text>
</comment>
<comment type="caution">
    <text evidence="9">The sequence shown here is derived from an EMBL/GenBank/DDBJ whole genome shotgun (WGS) entry which is preliminary data.</text>
</comment>
<evidence type="ECO:0000256" key="7">
    <source>
        <dbReference type="ARBA" id="ARBA00023128"/>
    </source>
</evidence>
<evidence type="ECO:0000256" key="1">
    <source>
        <dbReference type="ARBA" id="ARBA00004637"/>
    </source>
</evidence>
<dbReference type="GO" id="GO:0030150">
    <property type="term" value="P:protein import into mitochondrial matrix"/>
    <property type="evidence" value="ECO:0007669"/>
    <property type="project" value="InterPro"/>
</dbReference>
<keyword evidence="5" id="KW-0653">Protein transport</keyword>
<dbReference type="Pfam" id="PF03656">
    <property type="entry name" value="Pam16"/>
    <property type="match status" value="1"/>
</dbReference>
<evidence type="ECO:0000256" key="6">
    <source>
        <dbReference type="ARBA" id="ARBA00023010"/>
    </source>
</evidence>
<dbReference type="PANTHER" id="PTHR12388">
    <property type="entry name" value="MITOCHONDRIA ASSOCIATED GRANULOCYTE MACROPHAGE CSF SIGNALING MOLECULE"/>
    <property type="match status" value="1"/>
</dbReference>
<protein>
    <recommendedName>
        <fullName evidence="11">Mitochondrial import inner membrane translocase subunit Tim16</fullName>
    </recommendedName>
</protein>
<dbReference type="EMBL" id="CAMGYJ010000005">
    <property type="protein sequence ID" value="CAI0414302.1"/>
    <property type="molecule type" value="Genomic_DNA"/>
</dbReference>
<keyword evidence="3" id="KW-0813">Transport</keyword>